<protein>
    <submittedName>
        <fullName evidence="2">Uncharacterized protein</fullName>
    </submittedName>
</protein>
<sequence length="1133" mass="127953">MQVSGSEDPLAQPQEARDPGSGTENDNATTRFGSPTVELPPEHPLDENVEREGNSTPSNSIEGASMTSSPRKNNISHDPHPMNETESPDQNTVPDVLDGVSDFFRLLDLVEDRSSGGIVEKIIIDQQSLSKFINLLQPGSYKSVSNINFKALDELSIKPIGVYGSQLEIFKYLVGVGCLDHTCETSFFKPNDKGNPTSVIRSGLYLTISHGPNPAASSKTAYIVYWPEDNTWDDQESAETVSNSLRRNRETFMRFLTKLCDQTIALFSASQAEAFVWERGIQNNVASENRPNNGAQLRMEEFHVLELDEQEDDVIASPGFEISVESVLAQNKGARASDMYLVGGEKRIGILTRSREKEQDMLTRFEHERVSRTDLHQMIESRGRCHLVLGDITSQSLELLAANGLEKRYHTIFEDYRNTQTENKRNQHSTEVEGKKQIENNVNQDKLRLAEEIRHMVRRKYVSIYPTCTFLVPNPLPHGRETSELLYCDYKPGLDKIRDDIQQRKIDQVNNQEFQAFKSKWMDLRDRLDSNTSASEEDRTAWVRESIDGVLGPSDPESWFSKLSSKAWNVVSHIPSKIGGSSNTAKLGDPEFVAQLRQWEQNYACLVPLVRLTCHILQSGMEKFEDTLISNHLDNMVSSEKHSRCRTFEDICARAQYEKESNAFNQLVQSLKQAMVPQSKTVPTVIVESIEPEYQRSNQGTRSTSWLSWSGLRYNYTPPRIRYNIYPFEFTTQDRQQSELDEDHVPTPRIAGGERFNFAIPTNKSIEFAQLVQNKCLLAISDIGEGHTRIYIADNVTMNFELQTHGLITLYHARLGGERCVYAFDHATRFFAIVHGPEDPQVSLLRFDQKFTGLQGYRAPMPLRPWYKAIPEISAACFQTGRSELFLVERSGSVHVFSISAEMIRPAPFRLDPSFINVCSTPDGSCLLVVMGGASLVDSHRLVAFHWDASSLEDQLEGIEASDLPPSETPCVVTRFYGKGRTHVVSFLPTNNLVQSTILQIKQRTTEFAIRSENEGLPAAGIQTSNNSIIDCHLEVWTRFPVVPTITRITPFPISRKPRQLVLVSPIDLPRAAAYYERMISTLRRITQKPVDWRLTSTMVSTTKATSAELLENLSEFKLGSFIVELICLIPIQ</sequence>
<feature type="compositionally biased region" description="Basic and acidic residues" evidence="1">
    <location>
        <begin position="40"/>
        <end position="53"/>
    </location>
</feature>
<dbReference type="AlphaFoldDB" id="A0A8H3B449"/>
<feature type="region of interest" description="Disordered" evidence="1">
    <location>
        <begin position="1"/>
        <end position="95"/>
    </location>
</feature>
<name>A0A8H3B449_9AGAM</name>
<evidence type="ECO:0000313" key="3">
    <source>
        <dbReference type="Proteomes" id="UP000663841"/>
    </source>
</evidence>
<comment type="caution">
    <text evidence="2">The sequence shown here is derived from an EMBL/GenBank/DDBJ whole genome shotgun (WGS) entry which is preliminary data.</text>
</comment>
<proteinExistence type="predicted"/>
<gene>
    <name evidence="2" type="ORF">RDB_LOCUS116709</name>
</gene>
<accession>A0A8H3B449</accession>
<reference evidence="2" key="1">
    <citation type="submission" date="2021-01" db="EMBL/GenBank/DDBJ databases">
        <authorList>
            <person name="Kaushik A."/>
        </authorList>
    </citation>
    <scope>NUCLEOTIDE SEQUENCE</scope>
    <source>
        <strain evidence="2">AG3-T5</strain>
    </source>
</reference>
<evidence type="ECO:0000313" key="2">
    <source>
        <dbReference type="EMBL" id="CAE6447396.1"/>
    </source>
</evidence>
<evidence type="ECO:0000256" key="1">
    <source>
        <dbReference type="SAM" id="MobiDB-lite"/>
    </source>
</evidence>
<feature type="compositionally biased region" description="Polar residues" evidence="1">
    <location>
        <begin position="22"/>
        <end position="33"/>
    </location>
</feature>
<feature type="compositionally biased region" description="Polar residues" evidence="1">
    <location>
        <begin position="54"/>
        <end position="73"/>
    </location>
</feature>
<feature type="compositionally biased region" description="Polar residues" evidence="1">
    <location>
        <begin position="84"/>
        <end position="93"/>
    </location>
</feature>
<dbReference type="Proteomes" id="UP000663841">
    <property type="component" value="Unassembled WGS sequence"/>
</dbReference>
<organism evidence="2 3">
    <name type="scientific">Rhizoctonia solani</name>
    <dbReference type="NCBI Taxonomy" id="456999"/>
    <lineage>
        <taxon>Eukaryota</taxon>
        <taxon>Fungi</taxon>
        <taxon>Dikarya</taxon>
        <taxon>Basidiomycota</taxon>
        <taxon>Agaricomycotina</taxon>
        <taxon>Agaricomycetes</taxon>
        <taxon>Cantharellales</taxon>
        <taxon>Ceratobasidiaceae</taxon>
        <taxon>Rhizoctonia</taxon>
    </lineage>
</organism>
<dbReference type="EMBL" id="CAJMWW010000120">
    <property type="protein sequence ID" value="CAE6447396.1"/>
    <property type="molecule type" value="Genomic_DNA"/>
</dbReference>